<evidence type="ECO:0000313" key="4">
    <source>
        <dbReference type="Proteomes" id="UP001642484"/>
    </source>
</evidence>
<protein>
    <submittedName>
        <fullName evidence="2">Uncharacterized protein</fullName>
    </submittedName>
</protein>
<comment type="caution">
    <text evidence="2">The sequence shown here is derived from an EMBL/GenBank/DDBJ whole genome shotgun (WGS) entry which is preliminary data.</text>
</comment>
<reference evidence="2 4" key="1">
    <citation type="submission" date="2024-02" db="EMBL/GenBank/DDBJ databases">
        <authorList>
            <person name="Chen Y."/>
            <person name="Shah S."/>
            <person name="Dougan E. K."/>
            <person name="Thang M."/>
            <person name="Chan C."/>
        </authorList>
    </citation>
    <scope>NUCLEOTIDE SEQUENCE [LARGE SCALE GENOMIC DNA]</scope>
</reference>
<evidence type="ECO:0000313" key="3">
    <source>
        <dbReference type="EMBL" id="CAK9044945.1"/>
    </source>
</evidence>
<dbReference type="Proteomes" id="UP001642484">
    <property type="component" value="Unassembled WGS sequence"/>
</dbReference>
<feature type="compositionally biased region" description="Polar residues" evidence="1">
    <location>
        <begin position="9"/>
        <end position="18"/>
    </location>
</feature>
<feature type="compositionally biased region" description="Basic residues" evidence="1">
    <location>
        <begin position="242"/>
        <end position="255"/>
    </location>
</feature>
<evidence type="ECO:0000313" key="2">
    <source>
        <dbReference type="EMBL" id="CAK9044921.1"/>
    </source>
</evidence>
<feature type="compositionally biased region" description="Acidic residues" evidence="1">
    <location>
        <begin position="349"/>
        <end position="364"/>
    </location>
</feature>
<evidence type="ECO:0000256" key="1">
    <source>
        <dbReference type="SAM" id="MobiDB-lite"/>
    </source>
</evidence>
<dbReference type="EMBL" id="CAXAMN010015080">
    <property type="protein sequence ID" value="CAK9044945.1"/>
    <property type="molecule type" value="Genomic_DNA"/>
</dbReference>
<feature type="region of interest" description="Disordered" evidence="1">
    <location>
        <begin position="1"/>
        <end position="87"/>
    </location>
</feature>
<feature type="compositionally biased region" description="Basic and acidic residues" evidence="1">
    <location>
        <begin position="374"/>
        <end position="395"/>
    </location>
</feature>
<dbReference type="EMBL" id="CAXAMN010015069">
    <property type="protein sequence ID" value="CAK9044921.1"/>
    <property type="molecule type" value="Genomic_DNA"/>
</dbReference>
<feature type="compositionally biased region" description="Basic and acidic residues" evidence="1">
    <location>
        <begin position="289"/>
        <end position="300"/>
    </location>
</feature>
<keyword evidence="4" id="KW-1185">Reference proteome</keyword>
<sequence length="553" mass="60925">MPPSIAPSKVSNGQQPSVKPSKGVPRPSCKPGATTQSDQSDVPHPLRGPYGDHTATLHTADDGPQPGPSWTRQDWDSKHQPTSASAAWISVPEDSTLVLQGYVETGPVVQHEAENQDLLSDSNGILYGLAGEAFDNITFQHDHDWSQFPEVGKCAKDAGYEELAMCLAVCPALSIWAVGMAGQQRKRLQAARLALCVALAAMPNTPIDEAFYRNPSFKDFCQKARINVEESSPAPAASSGGRRQKWSRQWTRKKTNGYSQATWGNESGNEHKEPLGAYEEDVQEEEEQNDGKCQGEHQSGEAEVPQETDEAIDDLLSKAKAGAVEAQVADIESPKVEEFEESKDPQAEAAEEFEDVEAEGEEEAYYPPAKRMRQKEPKREELKEPKEPKEPLKRETPHWLFVEELPDLLQGLQQETLVLASDGTQRRGMYNQADKALTAMLGDLSDEIVCHDDPNWQKFPQVGEEIKNLSDEEECLCVATLPPRRLWGVGVATKSQVRQKAAKLALAALIAFQMTESGEEIPDLSRTTAVADFLEEARAAKDDLWQSTLGDRA</sequence>
<accession>A0ABP0M0A5</accession>
<feature type="compositionally biased region" description="Basic and acidic residues" evidence="1">
    <location>
        <begin position="332"/>
        <end position="346"/>
    </location>
</feature>
<organism evidence="2 4">
    <name type="scientific">Durusdinium trenchii</name>
    <dbReference type="NCBI Taxonomy" id="1381693"/>
    <lineage>
        <taxon>Eukaryota</taxon>
        <taxon>Sar</taxon>
        <taxon>Alveolata</taxon>
        <taxon>Dinophyceae</taxon>
        <taxon>Suessiales</taxon>
        <taxon>Symbiodiniaceae</taxon>
        <taxon>Durusdinium</taxon>
    </lineage>
</organism>
<feature type="compositionally biased region" description="Polar residues" evidence="1">
    <location>
        <begin position="256"/>
        <end position="267"/>
    </location>
</feature>
<name>A0ABP0M0A5_9DINO</name>
<feature type="compositionally biased region" description="Acidic residues" evidence="1">
    <location>
        <begin position="278"/>
        <end position="288"/>
    </location>
</feature>
<feature type="region of interest" description="Disordered" evidence="1">
    <location>
        <begin position="229"/>
        <end position="308"/>
    </location>
</feature>
<feature type="region of interest" description="Disordered" evidence="1">
    <location>
        <begin position="328"/>
        <end position="395"/>
    </location>
</feature>
<proteinExistence type="predicted"/>
<gene>
    <name evidence="2" type="ORF">CCMP2556_LOCUS23563</name>
    <name evidence="3" type="ORF">CCMP2556_LOCUS23569</name>
</gene>